<protein>
    <recommendedName>
        <fullName evidence="3">DUF4386 family protein</fullName>
    </recommendedName>
</protein>
<organism evidence="2">
    <name type="scientific">Streptomyces sp. R21</name>
    <dbReference type="NCBI Taxonomy" id="3238627"/>
    <lineage>
        <taxon>Bacteria</taxon>
        <taxon>Bacillati</taxon>
        <taxon>Actinomycetota</taxon>
        <taxon>Actinomycetes</taxon>
        <taxon>Kitasatosporales</taxon>
        <taxon>Streptomycetaceae</taxon>
        <taxon>Streptomyces</taxon>
    </lineage>
</organism>
<evidence type="ECO:0000256" key="1">
    <source>
        <dbReference type="SAM" id="Phobius"/>
    </source>
</evidence>
<dbReference type="RefSeq" id="WP_369229471.1">
    <property type="nucleotide sequence ID" value="NZ_CP163435.1"/>
</dbReference>
<proteinExistence type="predicted"/>
<keyword evidence="1" id="KW-0472">Membrane</keyword>
<gene>
    <name evidence="2" type="ORF">AB5J56_02275</name>
</gene>
<feature type="transmembrane region" description="Helical" evidence="1">
    <location>
        <begin position="69"/>
        <end position="91"/>
    </location>
</feature>
<feature type="transmembrane region" description="Helical" evidence="1">
    <location>
        <begin position="103"/>
        <end position="126"/>
    </location>
</feature>
<name>A0AB39P366_9ACTN</name>
<feature type="transmembrane region" description="Helical" evidence="1">
    <location>
        <begin position="186"/>
        <end position="204"/>
    </location>
</feature>
<keyword evidence="1" id="KW-0812">Transmembrane</keyword>
<feature type="transmembrane region" description="Helical" evidence="1">
    <location>
        <begin position="155"/>
        <end position="179"/>
    </location>
</feature>
<keyword evidence="1" id="KW-1133">Transmembrane helix</keyword>
<dbReference type="AlphaFoldDB" id="A0AB39P366"/>
<evidence type="ECO:0000313" key="2">
    <source>
        <dbReference type="EMBL" id="XDQ23599.1"/>
    </source>
</evidence>
<dbReference type="EMBL" id="CP163435">
    <property type="protein sequence ID" value="XDQ23599.1"/>
    <property type="molecule type" value="Genomic_DNA"/>
</dbReference>
<evidence type="ECO:0008006" key="3">
    <source>
        <dbReference type="Google" id="ProtNLM"/>
    </source>
</evidence>
<reference evidence="2" key="1">
    <citation type="submission" date="2024-07" db="EMBL/GenBank/DDBJ databases">
        <authorList>
            <person name="Yu S.T."/>
        </authorList>
    </citation>
    <scope>NUCLEOTIDE SEQUENCE</scope>
    <source>
        <strain evidence="2">R21</strain>
    </source>
</reference>
<sequence>MNLTNPTVPARTRIRGRHDTSATYLAHGADTPAPGGLSDRVLFAAAPALFLGGWLLMRPIDGQSEPGAWWTAAHVVWLAGFVLFTVLSLRFRRIAGARTTGQRIAVTASVSIVLLSSLANVVQLSIDLVGGFTSADSAELKDVFAHVKEIPGAEAIIYGIGAQVVFIGLIAFAVLAAVIRSGTRGPAALVTAGTVAMAVGMGFGRDHWTVPLGMVCLLAGLTLLGRELDGGAGALTSRTDPRTPGA</sequence>
<accession>A0AB39P366</accession>